<dbReference type="PANTHER" id="PTHR12804">
    <property type="entry name" value="MICROSOMAL SIGNAL PEPTIDASE 23 KD SUBUNIT SPC22/23"/>
    <property type="match status" value="1"/>
</dbReference>
<feature type="transmembrane region" description="Helical" evidence="10">
    <location>
        <begin position="12"/>
        <end position="33"/>
    </location>
</feature>
<keyword evidence="12" id="KW-1185">Reference proteome</keyword>
<evidence type="ECO:0000256" key="6">
    <source>
        <dbReference type="ARBA" id="ARBA00022989"/>
    </source>
</evidence>
<gene>
    <name evidence="11" type="primary">SPC3_2</name>
    <name evidence="11" type="ORF">Q9L58_004477</name>
</gene>
<organism evidence="11 12">
    <name type="scientific">Discina gigas</name>
    <dbReference type="NCBI Taxonomy" id="1032678"/>
    <lineage>
        <taxon>Eukaryota</taxon>
        <taxon>Fungi</taxon>
        <taxon>Dikarya</taxon>
        <taxon>Ascomycota</taxon>
        <taxon>Pezizomycotina</taxon>
        <taxon>Pezizomycetes</taxon>
        <taxon>Pezizales</taxon>
        <taxon>Discinaceae</taxon>
        <taxon>Discina</taxon>
    </lineage>
</organism>
<keyword evidence="6 10" id="KW-1133">Transmembrane helix</keyword>
<evidence type="ECO:0000313" key="12">
    <source>
        <dbReference type="Proteomes" id="UP001447188"/>
    </source>
</evidence>
<keyword evidence="3 10" id="KW-0812">Transmembrane</keyword>
<evidence type="ECO:0000256" key="8">
    <source>
        <dbReference type="ARBA" id="ARBA00045670"/>
    </source>
</evidence>
<evidence type="ECO:0000256" key="4">
    <source>
        <dbReference type="ARBA" id="ARBA00022824"/>
    </source>
</evidence>
<comment type="subcellular location">
    <subcellularLocation>
        <location evidence="1">Endoplasmic reticulum membrane</location>
        <topology evidence="1">Single-pass type II membrane protein</topology>
    </subcellularLocation>
</comment>
<evidence type="ECO:0000256" key="3">
    <source>
        <dbReference type="ARBA" id="ARBA00022692"/>
    </source>
</evidence>
<evidence type="ECO:0000256" key="1">
    <source>
        <dbReference type="ARBA" id="ARBA00004648"/>
    </source>
</evidence>
<evidence type="ECO:0000256" key="10">
    <source>
        <dbReference type="SAM" id="Phobius"/>
    </source>
</evidence>
<comment type="caution">
    <text evidence="11">The sequence shown here is derived from an EMBL/GenBank/DDBJ whole genome shotgun (WGS) entry which is preliminary data.</text>
</comment>
<accession>A0ABR3GKR9</accession>
<protein>
    <recommendedName>
        <fullName evidence="9">Signal peptidase subunit 3</fullName>
    </recommendedName>
</protein>
<evidence type="ECO:0000313" key="11">
    <source>
        <dbReference type="EMBL" id="KAL0636525.1"/>
    </source>
</evidence>
<comment type="function">
    <text evidence="8">Essential component of the signal peptidase complex (SPC) which catalyzes the cleavage of N-terminal signal sequences from nascent proteins as they are translocated into the lumen of the endoplasmic reticulum. Essential for the SPC catalytic activity, possibly by stabilizing and positioning the active center of the complex close to the lumenal surface. Essential for viability.</text>
</comment>
<evidence type="ECO:0000256" key="7">
    <source>
        <dbReference type="ARBA" id="ARBA00023136"/>
    </source>
</evidence>
<comment type="similarity">
    <text evidence="2 9">Belongs to the SPCS3 family.</text>
</comment>
<keyword evidence="7 9" id="KW-0472">Membrane</keyword>
<dbReference type="PANTHER" id="PTHR12804:SF0">
    <property type="entry name" value="SIGNAL PEPTIDASE COMPLEX SUBUNIT 3"/>
    <property type="match status" value="1"/>
</dbReference>
<dbReference type="PIRSF" id="PIRSF016089">
    <property type="entry name" value="SPC22"/>
    <property type="match status" value="1"/>
</dbReference>
<dbReference type="Pfam" id="PF04573">
    <property type="entry name" value="SPC22"/>
    <property type="match status" value="1"/>
</dbReference>
<keyword evidence="4 9" id="KW-0256">Endoplasmic reticulum</keyword>
<evidence type="ECO:0000256" key="5">
    <source>
        <dbReference type="ARBA" id="ARBA00022968"/>
    </source>
</evidence>
<dbReference type="InterPro" id="IPR007653">
    <property type="entry name" value="SPC3"/>
</dbReference>
<evidence type="ECO:0000256" key="2">
    <source>
        <dbReference type="ARBA" id="ARBA00009289"/>
    </source>
</evidence>
<reference evidence="11 12" key="1">
    <citation type="submission" date="2024-02" db="EMBL/GenBank/DDBJ databases">
        <title>Discinaceae phylogenomics.</title>
        <authorList>
            <person name="Dirks A.C."/>
            <person name="James T.Y."/>
        </authorList>
    </citation>
    <scope>NUCLEOTIDE SEQUENCE [LARGE SCALE GENOMIC DNA]</scope>
    <source>
        <strain evidence="11 12">ACD0624</strain>
    </source>
</reference>
<keyword evidence="5" id="KW-0735">Signal-anchor</keyword>
<dbReference type="EMBL" id="JBBBZM010000048">
    <property type="protein sequence ID" value="KAL0636525.1"/>
    <property type="molecule type" value="Genomic_DNA"/>
</dbReference>
<name>A0ABR3GKR9_9PEZI</name>
<evidence type="ECO:0000256" key="9">
    <source>
        <dbReference type="PIRNR" id="PIRNR016089"/>
    </source>
</evidence>
<proteinExistence type="inferred from homology"/>
<dbReference type="Proteomes" id="UP001447188">
    <property type="component" value="Unassembled WGS sequence"/>
</dbReference>
<sequence length="190" mass="21143">MHSSLVRVQNVFGFFTSVTFVVGALIALSALLFPTEPGSVNIDVTNFRVSKGRVRQYHATKPHELASVNFDLEADLNPLFNWNTKQVFAYVSVSYPGKKFSENEVVIWDRIITSSSKAKLRLKNQTPKYRIHDITGKISARENVTLTFHWNVQPHVGALTWGSAAESEAFVLPAIGEKKPASKPVVKKSS</sequence>